<keyword evidence="3" id="KW-1185">Reference proteome</keyword>
<feature type="compositionally biased region" description="Acidic residues" evidence="1">
    <location>
        <begin position="83"/>
        <end position="99"/>
    </location>
</feature>
<organism evidence="2 3">
    <name type="scientific">Hydnomerulius pinastri MD-312</name>
    <dbReference type="NCBI Taxonomy" id="994086"/>
    <lineage>
        <taxon>Eukaryota</taxon>
        <taxon>Fungi</taxon>
        <taxon>Dikarya</taxon>
        <taxon>Basidiomycota</taxon>
        <taxon>Agaricomycotina</taxon>
        <taxon>Agaricomycetes</taxon>
        <taxon>Agaricomycetidae</taxon>
        <taxon>Boletales</taxon>
        <taxon>Boletales incertae sedis</taxon>
        <taxon>Leucogyrophana</taxon>
    </lineage>
</organism>
<feature type="compositionally biased region" description="Low complexity" evidence="1">
    <location>
        <begin position="184"/>
        <end position="198"/>
    </location>
</feature>
<dbReference type="Gene3D" id="3.30.160.60">
    <property type="entry name" value="Classic Zinc Finger"/>
    <property type="match status" value="1"/>
</dbReference>
<reference evidence="2 3" key="1">
    <citation type="submission" date="2014-04" db="EMBL/GenBank/DDBJ databases">
        <title>Evolutionary Origins and Diversification of the Mycorrhizal Mutualists.</title>
        <authorList>
            <consortium name="DOE Joint Genome Institute"/>
            <consortium name="Mycorrhizal Genomics Consortium"/>
            <person name="Kohler A."/>
            <person name="Kuo A."/>
            <person name="Nagy L.G."/>
            <person name="Floudas D."/>
            <person name="Copeland A."/>
            <person name="Barry K.W."/>
            <person name="Cichocki N."/>
            <person name="Veneault-Fourrey C."/>
            <person name="LaButti K."/>
            <person name="Lindquist E.A."/>
            <person name="Lipzen A."/>
            <person name="Lundell T."/>
            <person name="Morin E."/>
            <person name="Murat C."/>
            <person name="Riley R."/>
            <person name="Ohm R."/>
            <person name="Sun H."/>
            <person name="Tunlid A."/>
            <person name="Henrissat B."/>
            <person name="Grigoriev I.V."/>
            <person name="Hibbett D.S."/>
            <person name="Martin F."/>
        </authorList>
    </citation>
    <scope>NUCLEOTIDE SEQUENCE [LARGE SCALE GENOMIC DNA]</scope>
    <source>
        <strain evidence="2 3">MD-312</strain>
    </source>
</reference>
<evidence type="ECO:0000256" key="1">
    <source>
        <dbReference type="SAM" id="MobiDB-lite"/>
    </source>
</evidence>
<dbReference type="AlphaFoldDB" id="A0A0C9WD00"/>
<dbReference type="HOGENOM" id="CLU_059784_0_0_1"/>
<accession>A0A0C9WD00</accession>
<dbReference type="OrthoDB" id="8922241at2759"/>
<dbReference type="Proteomes" id="UP000053820">
    <property type="component" value="Unassembled WGS sequence"/>
</dbReference>
<protein>
    <recommendedName>
        <fullName evidence="4">C2H2-type domain-containing protein</fullName>
    </recommendedName>
</protein>
<feature type="region of interest" description="Disordered" evidence="1">
    <location>
        <begin position="171"/>
        <end position="290"/>
    </location>
</feature>
<dbReference type="EMBL" id="KN839854">
    <property type="protein sequence ID" value="KIJ62586.1"/>
    <property type="molecule type" value="Genomic_DNA"/>
</dbReference>
<evidence type="ECO:0000313" key="3">
    <source>
        <dbReference type="Proteomes" id="UP000053820"/>
    </source>
</evidence>
<feature type="compositionally biased region" description="Acidic residues" evidence="1">
    <location>
        <begin position="206"/>
        <end position="226"/>
    </location>
</feature>
<name>A0A0C9WD00_9AGAM</name>
<feature type="compositionally biased region" description="Low complexity" evidence="1">
    <location>
        <begin position="46"/>
        <end position="69"/>
    </location>
</feature>
<gene>
    <name evidence="2" type="ORF">HYDPIDRAFT_135675</name>
</gene>
<evidence type="ECO:0000313" key="2">
    <source>
        <dbReference type="EMBL" id="KIJ62586.1"/>
    </source>
</evidence>
<sequence length="396" mass="43875">MSSTTVYRRQSMAQLYEKLRAQDDEDDMAWLAQFSPEDKYDEPYMPAAASPASLSTISSESASTSSPATQCSQVEQENHSDSDSSDDDLYSDSDSDVEPEALPLELIYPQFEPFANSSLIFQPNDFIVPEPVDVPYAPSVEKDLPLQPNYIPGPAEEEQKPIVASSTTLIKAASPIIRPPSPPTTRCRATRSTRSLSTKRGLLDLSNDEDEDAYVESDGDATEDEYIPSPTTNSGKRRRSTRFATAPPSEPAQSRNLEGEHAAPPAKRPRHSPLPRNVQATPGDAAASTKSNPWACPYCKWVQRNHRTPDLKRHIRTHTRLQRPAQWVCCGVPLKDAKNFELPEGAEPYAWAGEMMIGGCGKEFSRRDALKRHLDNDHITCVGNFNAFANAYDDDD</sequence>
<feature type="region of interest" description="Disordered" evidence="1">
    <location>
        <begin position="40"/>
        <end position="103"/>
    </location>
</feature>
<evidence type="ECO:0008006" key="4">
    <source>
        <dbReference type="Google" id="ProtNLM"/>
    </source>
</evidence>
<proteinExistence type="predicted"/>